<keyword evidence="2" id="KW-1185">Reference proteome</keyword>
<dbReference type="RefSeq" id="WP_286353409.1">
    <property type="nucleotide sequence ID" value="NZ_AP027079.1"/>
</dbReference>
<reference evidence="2" key="1">
    <citation type="journal article" date="2023" name="Int. J. Syst. Evol. Microbiol.">
        <title>Mesoterricola silvestris gen. nov., sp. nov., Mesoterricola sediminis sp. nov., Geothrix oryzae sp. nov., Geothrix edaphica sp. nov., Geothrix rubra sp. nov., and Geothrix limicola sp. nov., six novel members of Acidobacteriota isolated from soils.</title>
        <authorList>
            <person name="Itoh H."/>
            <person name="Sugisawa Y."/>
            <person name="Mise K."/>
            <person name="Xu Z."/>
            <person name="Kuniyasu M."/>
            <person name="Ushijima N."/>
            <person name="Kawano K."/>
            <person name="Kobayashi E."/>
            <person name="Shiratori Y."/>
            <person name="Masuda Y."/>
            <person name="Senoo K."/>
        </authorList>
    </citation>
    <scope>NUCLEOTIDE SEQUENCE [LARGE SCALE GENOMIC DNA]</scope>
    <source>
        <strain evidence="2">Red222</strain>
    </source>
</reference>
<sequence length="209" mass="24614">MRLYHFVDKNHGLDDLRKQRLKIARIHQLNDPFEFLGVDLTEPFFRQALEKSKWDLSQSNGLLCFSHNWSNPVLWGHYADKHRGLCLGFDLPDGLPQEITYIANRMPQPKQVDEAFTRNLLFTKFDHWRYEEEYRVYVSLETDEGGLFFSEFGENLVLRQVIVGCESDTTRHELELALGDQSSKVSFIKARLDYRKFSMVRNHDHNAFG</sequence>
<proteinExistence type="predicted"/>
<protein>
    <recommendedName>
        <fullName evidence="3">DUF2971 domain-containing protein</fullName>
    </recommendedName>
</protein>
<evidence type="ECO:0000313" key="1">
    <source>
        <dbReference type="EMBL" id="BDU69686.1"/>
    </source>
</evidence>
<dbReference type="Proteomes" id="UP001242010">
    <property type="component" value="Chromosome"/>
</dbReference>
<organism evidence="1 2">
    <name type="scientific">Geothrix oryzae</name>
    <dbReference type="NCBI Taxonomy" id="2927975"/>
    <lineage>
        <taxon>Bacteria</taxon>
        <taxon>Pseudomonadati</taxon>
        <taxon>Acidobacteriota</taxon>
        <taxon>Holophagae</taxon>
        <taxon>Holophagales</taxon>
        <taxon>Holophagaceae</taxon>
        <taxon>Geothrix</taxon>
    </lineage>
</organism>
<name>A0ABM8DRN7_9BACT</name>
<dbReference type="EMBL" id="AP027079">
    <property type="protein sequence ID" value="BDU69686.1"/>
    <property type="molecule type" value="Genomic_DNA"/>
</dbReference>
<gene>
    <name evidence="1" type="ORF">GETHOR_17870</name>
</gene>
<evidence type="ECO:0008006" key="3">
    <source>
        <dbReference type="Google" id="ProtNLM"/>
    </source>
</evidence>
<accession>A0ABM8DRN7</accession>
<evidence type="ECO:0000313" key="2">
    <source>
        <dbReference type="Proteomes" id="UP001242010"/>
    </source>
</evidence>